<feature type="binding site" evidence="5">
    <location>
        <position position="56"/>
    </location>
    <ligand>
        <name>substrate</name>
    </ligand>
</feature>
<comment type="subcellular location">
    <subcellularLocation>
        <location evidence="5">Cytoplasm</location>
    </subcellularLocation>
</comment>
<dbReference type="InterPro" id="IPR008162">
    <property type="entry name" value="Pyrophosphatase"/>
</dbReference>
<feature type="binding site" evidence="5">
    <location>
        <position position="103"/>
    </location>
    <ligand>
        <name>Mg(2+)</name>
        <dbReference type="ChEBI" id="CHEBI:18420"/>
        <label>1</label>
    </ligand>
</feature>
<evidence type="ECO:0000256" key="2">
    <source>
        <dbReference type="ARBA" id="ARBA00022723"/>
    </source>
</evidence>
<dbReference type="Proteomes" id="UP001321526">
    <property type="component" value="Chromosome"/>
</dbReference>
<proteinExistence type="inferred from homology"/>
<evidence type="ECO:0000313" key="7">
    <source>
        <dbReference type="Proteomes" id="UP001321526"/>
    </source>
</evidence>
<dbReference type="NCBIfam" id="NF002317">
    <property type="entry name" value="PRK01250.1"/>
    <property type="match status" value="1"/>
</dbReference>
<evidence type="ECO:0000256" key="1">
    <source>
        <dbReference type="ARBA" id="ARBA00001946"/>
    </source>
</evidence>
<evidence type="ECO:0000256" key="3">
    <source>
        <dbReference type="ARBA" id="ARBA00022801"/>
    </source>
</evidence>
<dbReference type="EC" id="3.6.1.1" evidence="5"/>
<feature type="binding site" evidence="5">
    <location>
        <position position="142"/>
    </location>
    <ligand>
        <name>substrate</name>
    </ligand>
</feature>
<name>A0ABY8FEX9_9GAMM</name>
<reference evidence="6 7" key="1">
    <citation type="submission" date="2019-01" db="EMBL/GenBank/DDBJ databases">
        <title>Genome sequence of Salinicola endophyticus REST5.</title>
        <authorList>
            <person name="Nascimento F.X."/>
        </authorList>
    </citation>
    <scope>NUCLEOTIDE SEQUENCE [LARGE SCALE GENOMIC DNA]</scope>
    <source>
        <strain evidence="6 7">REST5</strain>
    </source>
</reference>
<comment type="cofactor">
    <cofactor evidence="1 5">
        <name>Mg(2+)</name>
        <dbReference type="ChEBI" id="CHEBI:18420"/>
    </cofactor>
</comment>
<gene>
    <name evidence="5" type="primary">ppa</name>
    <name evidence="6" type="ORF">EVC62_07555</name>
</gene>
<feature type="binding site" evidence="5">
    <location>
        <position position="71"/>
    </location>
    <ligand>
        <name>Mg(2+)</name>
        <dbReference type="ChEBI" id="CHEBI:18420"/>
        <label>2</label>
    </ligand>
</feature>
<dbReference type="Gene3D" id="3.90.80.10">
    <property type="entry name" value="Inorganic pyrophosphatase"/>
    <property type="match status" value="1"/>
</dbReference>
<dbReference type="InterPro" id="IPR036649">
    <property type="entry name" value="Pyrophosphatase_sf"/>
</dbReference>
<dbReference type="RefSeq" id="WP_110689650.1">
    <property type="nucleotide sequence ID" value="NZ_CP035631.1"/>
</dbReference>
<feature type="binding site" evidence="5">
    <location>
        <position position="30"/>
    </location>
    <ligand>
        <name>substrate</name>
    </ligand>
</feature>
<keyword evidence="7" id="KW-1185">Reference proteome</keyword>
<evidence type="ECO:0000256" key="4">
    <source>
        <dbReference type="ARBA" id="ARBA00022842"/>
    </source>
</evidence>
<comment type="similarity">
    <text evidence="5">Belongs to the PPase family.</text>
</comment>
<keyword evidence="2 5" id="KW-0479">Metal-binding</keyword>
<feature type="binding site" evidence="5">
    <location>
        <position position="44"/>
    </location>
    <ligand>
        <name>substrate</name>
    </ligand>
</feature>
<dbReference type="CDD" id="cd00412">
    <property type="entry name" value="pyrophosphatase"/>
    <property type="match status" value="1"/>
</dbReference>
<keyword evidence="3 5" id="KW-0378">Hydrolase</keyword>
<comment type="subunit">
    <text evidence="5">Homohexamer.</text>
</comment>
<dbReference type="PANTHER" id="PTHR10286">
    <property type="entry name" value="INORGANIC PYROPHOSPHATASE"/>
    <property type="match status" value="1"/>
</dbReference>
<sequence>MSYDLIAAGQSIPDDINVVIEIPVNHRPIKYEGHKPSGTLFVDRFLSTSMVYPANYGFIPQTLSEDGDPIDVLVLTPCPLDPGVVIRSRPIGMLRMTDEHGTDTKILAVPHSDLTPLYDNIHRWQDVEPATLARIVHFFEQYKRLEQDKWVRTDGWGDLDQARQEIASSVERYQA</sequence>
<protein>
    <recommendedName>
        <fullName evidence="5">Inorganic pyrophosphatase</fullName>
        <ecNumber evidence="5">3.6.1.1</ecNumber>
    </recommendedName>
    <alternativeName>
        <fullName evidence="5">Pyrophosphate phospho-hydrolase</fullName>
        <shortName evidence="5">PPase</shortName>
    </alternativeName>
</protein>
<dbReference type="SUPFAM" id="SSF50324">
    <property type="entry name" value="Inorganic pyrophosphatase"/>
    <property type="match status" value="1"/>
</dbReference>
<dbReference type="EMBL" id="CP035631">
    <property type="protein sequence ID" value="WFF41372.1"/>
    <property type="molecule type" value="Genomic_DNA"/>
</dbReference>
<comment type="function">
    <text evidence="5">Catalyzes the hydrolysis of inorganic pyrophosphate (PPi) forming two phosphate ions.</text>
</comment>
<dbReference type="GO" id="GO:0004427">
    <property type="term" value="F:inorganic diphosphate phosphatase activity"/>
    <property type="evidence" value="ECO:0007669"/>
    <property type="project" value="UniProtKB-EC"/>
</dbReference>
<feature type="binding site" evidence="5">
    <location>
        <position position="66"/>
    </location>
    <ligand>
        <name>Mg(2+)</name>
        <dbReference type="ChEBI" id="CHEBI:18420"/>
        <label>1</label>
    </ligand>
</feature>
<keyword evidence="5" id="KW-0963">Cytoplasm</keyword>
<dbReference type="HAMAP" id="MF_00209">
    <property type="entry name" value="Inorganic_PPase"/>
    <property type="match status" value="1"/>
</dbReference>
<evidence type="ECO:0000256" key="5">
    <source>
        <dbReference type="HAMAP-Rule" id="MF_00209"/>
    </source>
</evidence>
<feature type="binding site" evidence="5">
    <location>
        <position position="71"/>
    </location>
    <ligand>
        <name>Mg(2+)</name>
        <dbReference type="ChEBI" id="CHEBI:18420"/>
        <label>1</label>
    </ligand>
</feature>
<organism evidence="6 7">
    <name type="scientific">Salinicola endophyticus</name>
    <dbReference type="NCBI Taxonomy" id="1949083"/>
    <lineage>
        <taxon>Bacteria</taxon>
        <taxon>Pseudomonadati</taxon>
        <taxon>Pseudomonadota</taxon>
        <taxon>Gammaproteobacteria</taxon>
        <taxon>Oceanospirillales</taxon>
        <taxon>Halomonadaceae</taxon>
        <taxon>Salinicola</taxon>
    </lineage>
</organism>
<accession>A0ABY8FEX9</accession>
<dbReference type="Pfam" id="PF00719">
    <property type="entry name" value="Pyrophosphatase"/>
    <property type="match status" value="1"/>
</dbReference>
<keyword evidence="4 5" id="KW-0460">Magnesium</keyword>
<comment type="catalytic activity">
    <reaction evidence="5">
        <text>diphosphate + H2O = 2 phosphate + H(+)</text>
        <dbReference type="Rhea" id="RHEA:24576"/>
        <dbReference type="ChEBI" id="CHEBI:15377"/>
        <dbReference type="ChEBI" id="CHEBI:15378"/>
        <dbReference type="ChEBI" id="CHEBI:33019"/>
        <dbReference type="ChEBI" id="CHEBI:43474"/>
        <dbReference type="EC" id="3.6.1.1"/>
    </reaction>
</comment>
<dbReference type="PROSITE" id="PS00387">
    <property type="entry name" value="PPASE"/>
    <property type="match status" value="1"/>
</dbReference>
<evidence type="ECO:0000313" key="6">
    <source>
        <dbReference type="EMBL" id="WFF41372.1"/>
    </source>
</evidence>